<reference evidence="1 2" key="1">
    <citation type="submission" date="2016-01" db="EMBL/GenBank/DDBJ databases">
        <title>The new phylogeny of the genus Mycobacterium.</title>
        <authorList>
            <person name="Tarcisio F."/>
            <person name="Conor M."/>
            <person name="Antonella G."/>
            <person name="Elisabetta G."/>
            <person name="Giulia F.S."/>
            <person name="Sara T."/>
            <person name="Anna F."/>
            <person name="Clotilde B."/>
            <person name="Roberto B."/>
            <person name="Veronica D.S."/>
            <person name="Fabio R."/>
            <person name="Monica P."/>
            <person name="Olivier J."/>
            <person name="Enrico T."/>
            <person name="Nicola S."/>
        </authorList>
    </citation>
    <scope>NUCLEOTIDE SEQUENCE [LARGE SCALE GENOMIC DNA]</scope>
    <source>
        <strain evidence="1 2">DSM 44803</strain>
    </source>
</reference>
<protein>
    <recommendedName>
        <fullName evidence="3">Phytanoyl-CoA dioxygenase</fullName>
    </recommendedName>
</protein>
<dbReference type="InterPro" id="IPR008775">
    <property type="entry name" value="Phytyl_CoA_dOase-like"/>
</dbReference>
<dbReference type="Gene3D" id="2.60.120.620">
    <property type="entry name" value="q2cbj1_9rhob like domain"/>
    <property type="match status" value="1"/>
</dbReference>
<organism evidence="1 2">
    <name type="scientific">Mycobacterium nebraskense</name>
    <dbReference type="NCBI Taxonomy" id="244292"/>
    <lineage>
        <taxon>Bacteria</taxon>
        <taxon>Bacillati</taxon>
        <taxon>Actinomycetota</taxon>
        <taxon>Actinomycetes</taxon>
        <taxon>Mycobacteriales</taxon>
        <taxon>Mycobacteriaceae</taxon>
        <taxon>Mycobacterium</taxon>
    </lineage>
</organism>
<sequence>MVATTSAFLDNHPVPLTIAVPHTLDPDILESAARDLASTGAITFLVDHEAVTYAVDGSTICVREGQGDGDVAVRLSRQAWDDMTGQVRTIINLLLSNDLAFERGGFEQLADWDPILRYLHAGIPPYDPARADLEGRDPHAAFALDASDAELAAQLQTMGYLHVKGVFGADEMRVANREIDRLAAQAHAGDDQSWWATAEDGSSVLCRLVYATLRSPALAALESDPRVRRLGTLIDPALRVAPDRMEGSAVLLKVPGNTSGLSNIPWHQDCGVGGHAIMCPAVSVGIQITGSDSSTGNLQVVPGSHGQAIHYRWEQRLQQVPVVSIDTAPGDVTVHIQDLMHASPRPSGVGGRRTMYVTHYPPQLFDYVGPGQAFNDLVRNRTEQVARLQ</sequence>
<evidence type="ECO:0008006" key="3">
    <source>
        <dbReference type="Google" id="ProtNLM"/>
    </source>
</evidence>
<name>A0A0F5NIH5_9MYCO</name>
<proteinExistence type="predicted"/>
<accession>A0A0F5NIH5</accession>
<dbReference type="GO" id="GO:0016706">
    <property type="term" value="F:2-oxoglutarate-dependent dioxygenase activity"/>
    <property type="evidence" value="ECO:0007669"/>
    <property type="project" value="UniProtKB-ARBA"/>
</dbReference>
<dbReference type="PANTHER" id="PTHR20883:SF46">
    <property type="entry name" value="PHYTANOYL-COA HYDROXYLASE"/>
    <property type="match status" value="1"/>
</dbReference>
<gene>
    <name evidence="1" type="ORF">AWC17_20915</name>
</gene>
<evidence type="ECO:0000313" key="2">
    <source>
        <dbReference type="Proteomes" id="UP000193781"/>
    </source>
</evidence>
<dbReference type="SUPFAM" id="SSF51197">
    <property type="entry name" value="Clavaminate synthase-like"/>
    <property type="match status" value="1"/>
</dbReference>
<dbReference type="PANTHER" id="PTHR20883">
    <property type="entry name" value="PHYTANOYL-COA DIOXYGENASE DOMAIN CONTAINING 1"/>
    <property type="match status" value="1"/>
</dbReference>
<dbReference type="Pfam" id="PF05721">
    <property type="entry name" value="PhyH"/>
    <property type="match status" value="1"/>
</dbReference>
<dbReference type="AlphaFoldDB" id="A0A0F5NIH5"/>
<evidence type="ECO:0000313" key="1">
    <source>
        <dbReference type="EMBL" id="ORW13246.1"/>
    </source>
</evidence>
<dbReference type="EMBL" id="LQPH01000188">
    <property type="protein sequence ID" value="ORW13246.1"/>
    <property type="molecule type" value="Genomic_DNA"/>
</dbReference>
<dbReference type="GO" id="GO:0005506">
    <property type="term" value="F:iron ion binding"/>
    <property type="evidence" value="ECO:0007669"/>
    <property type="project" value="UniProtKB-ARBA"/>
</dbReference>
<keyword evidence="2" id="KW-1185">Reference proteome</keyword>
<comment type="caution">
    <text evidence="1">The sequence shown here is derived from an EMBL/GenBank/DDBJ whole genome shotgun (WGS) entry which is preliminary data.</text>
</comment>
<dbReference type="STRING" id="244292.ABW17_16215"/>
<dbReference type="Proteomes" id="UP000193781">
    <property type="component" value="Unassembled WGS sequence"/>
</dbReference>